<keyword evidence="2" id="KW-0812">Transmembrane</keyword>
<dbReference type="Proteomes" id="UP000318081">
    <property type="component" value="Chromosome"/>
</dbReference>
<evidence type="ECO:0000313" key="4">
    <source>
        <dbReference type="Proteomes" id="UP000318081"/>
    </source>
</evidence>
<feature type="region of interest" description="Disordered" evidence="1">
    <location>
        <begin position="1044"/>
        <end position="1068"/>
    </location>
</feature>
<keyword evidence="2" id="KW-1133">Transmembrane helix</keyword>
<feature type="region of interest" description="Disordered" evidence="1">
    <location>
        <begin position="705"/>
        <end position="795"/>
    </location>
</feature>
<keyword evidence="2" id="KW-0472">Membrane</keyword>
<gene>
    <name evidence="3" type="ORF">TBK1r_74930</name>
</gene>
<organism evidence="3 4">
    <name type="scientific">Stieleria magnilauensis</name>
    <dbReference type="NCBI Taxonomy" id="2527963"/>
    <lineage>
        <taxon>Bacteria</taxon>
        <taxon>Pseudomonadati</taxon>
        <taxon>Planctomycetota</taxon>
        <taxon>Planctomycetia</taxon>
        <taxon>Pirellulales</taxon>
        <taxon>Pirellulaceae</taxon>
        <taxon>Stieleria</taxon>
    </lineage>
</organism>
<protein>
    <recommendedName>
        <fullName evidence="5">Chromosome partition protein Smc</fullName>
    </recommendedName>
</protein>
<feature type="region of interest" description="Disordered" evidence="1">
    <location>
        <begin position="899"/>
        <end position="938"/>
    </location>
</feature>
<dbReference type="EMBL" id="CP036432">
    <property type="protein sequence ID" value="QDV88460.1"/>
    <property type="molecule type" value="Genomic_DNA"/>
</dbReference>
<proteinExistence type="predicted"/>
<feature type="compositionally biased region" description="Polar residues" evidence="1">
    <location>
        <begin position="1045"/>
        <end position="1062"/>
    </location>
</feature>
<feature type="compositionally biased region" description="Low complexity" evidence="1">
    <location>
        <begin position="732"/>
        <end position="743"/>
    </location>
</feature>
<feature type="transmembrane region" description="Helical" evidence="2">
    <location>
        <begin position="59"/>
        <end position="81"/>
    </location>
</feature>
<accession>A0ABX5Y3U9</accession>
<evidence type="ECO:0000256" key="2">
    <source>
        <dbReference type="SAM" id="Phobius"/>
    </source>
</evidence>
<keyword evidence="4" id="KW-1185">Reference proteome</keyword>
<feature type="region of interest" description="Disordered" evidence="1">
    <location>
        <begin position="1089"/>
        <end position="1124"/>
    </location>
</feature>
<name>A0ABX5Y3U9_9BACT</name>
<feature type="compositionally biased region" description="Acidic residues" evidence="1">
    <location>
        <begin position="780"/>
        <end position="792"/>
    </location>
</feature>
<evidence type="ECO:0008006" key="5">
    <source>
        <dbReference type="Google" id="ProtNLM"/>
    </source>
</evidence>
<feature type="compositionally biased region" description="Polar residues" evidence="1">
    <location>
        <begin position="705"/>
        <end position="731"/>
    </location>
</feature>
<reference evidence="3 4" key="1">
    <citation type="submission" date="2019-02" db="EMBL/GenBank/DDBJ databases">
        <title>Deep-cultivation of Planctomycetes and their phenomic and genomic characterization uncovers novel biology.</title>
        <authorList>
            <person name="Wiegand S."/>
            <person name="Jogler M."/>
            <person name="Boedeker C."/>
            <person name="Pinto D."/>
            <person name="Vollmers J."/>
            <person name="Rivas-Marin E."/>
            <person name="Kohn T."/>
            <person name="Peeters S.H."/>
            <person name="Heuer A."/>
            <person name="Rast P."/>
            <person name="Oberbeckmann S."/>
            <person name="Bunk B."/>
            <person name="Jeske O."/>
            <person name="Meyerdierks A."/>
            <person name="Storesund J.E."/>
            <person name="Kallscheuer N."/>
            <person name="Luecker S."/>
            <person name="Lage O.M."/>
            <person name="Pohl T."/>
            <person name="Merkel B.J."/>
            <person name="Hornburger P."/>
            <person name="Mueller R.-W."/>
            <person name="Bruemmer F."/>
            <person name="Labrenz M."/>
            <person name="Spormann A.M."/>
            <person name="Op den Camp H."/>
            <person name="Overmann J."/>
            <person name="Amann R."/>
            <person name="Jetten M.S.M."/>
            <person name="Mascher T."/>
            <person name="Medema M.H."/>
            <person name="Devos D.P."/>
            <person name="Kaster A.-K."/>
            <person name="Ovreas L."/>
            <person name="Rohde M."/>
            <person name="Galperin M.Y."/>
            <person name="Jogler C."/>
        </authorList>
    </citation>
    <scope>NUCLEOTIDE SEQUENCE [LARGE SCALE GENOMIC DNA]</scope>
    <source>
        <strain evidence="3 4">TBK1r</strain>
    </source>
</reference>
<dbReference type="RefSeq" id="WP_145220780.1">
    <property type="nucleotide sequence ID" value="NZ_CP036432.1"/>
</dbReference>
<feature type="transmembrane region" description="Helical" evidence="2">
    <location>
        <begin position="22"/>
        <end position="47"/>
    </location>
</feature>
<feature type="compositionally biased region" description="Acidic residues" evidence="1">
    <location>
        <begin position="744"/>
        <end position="770"/>
    </location>
</feature>
<evidence type="ECO:0000256" key="1">
    <source>
        <dbReference type="SAM" id="MobiDB-lite"/>
    </source>
</evidence>
<feature type="transmembrane region" description="Helical" evidence="2">
    <location>
        <begin position="147"/>
        <end position="167"/>
    </location>
</feature>
<evidence type="ECO:0000313" key="3">
    <source>
        <dbReference type="EMBL" id="QDV88460.1"/>
    </source>
</evidence>
<sequence length="1192" mass="132280">MNAPDVAYQVARQFTALRRRYLTVRLATTASVAAVFLLAVWVLLGMIDYRWEWPHTWRTTAMMTAIGIAAALLVWQAVWLFRLTRQRSFAGIVERSFEDFGQRIRTVLDTVAGRVQGPDEMLTALGNQTLGRWESVTPARLVPVRSLWLALVATAATAAVLLGLFTAGGDWRLALLRAIGIDRPYTTLMVTPGDIKLLEGTPVDVSLELVGRTNRDVLLRYRELRPINTDAIEDAAAAEPEWIESEVLADAPETDNRRKTFRTNLGKAAWPIEYQFVSSGQTTSIHRIDVQPLIETERIEITVQPPEYTGLQSRVFSKPDLTVLERSQVTVTIELNHPLQQAVLETGPRTSQLSPTPLDSPLDRTRWTFSLPADHTIRWRFSGSGTDGTPMEPVAGRLGIRRDAAPSISWREPNDEIRVHTLAEVPLGVQVSDDYGIIESGIAFQLGGDDEYILTDWTTESDAEASTTSPAEKTRLLLAELLPLESFDLSERDYIAYYAYAVDNRPWGNHRSESEVRYIDIRPLRQFYQEIDPPGGNDGAGSRVLVRLDEIIRRERFVINRTRKLVRGGTDMAAQLGTIDRLVENQSELADLTRFLAEFFISRGNDDVEALNQAEAAMLQAADSLAAGSLDLALVQEEEALRSLAEARRTLEIILTKRMSLSQQQALRRLARQLQQKLRRDPPETERQLADSLIQIASQQRRLAVNAQSAASGQRSPLATQSNTSMPSATSTGQGQTETNQGEGENDPEGAEENAGENSEETAEENEIDAESSAATSESIDQDQDAMNDDDSPTPQETLYEQQIELLERLDAIREPLAERLTQSELMTRRMDDAQSGMDDLATLAREGELESMAARGQSVSDLIEELGLQLEAVSAAEPVTRVSSLRDLTSGLAGMEHQLGTLDPLSPGGGRDPDSVNPDAVNPDGTGPPERETEAERLARRMAARSETLEEVISSQADIGDIEMSEVNDQLRNFAEETRFLEQLESTRSAADRVRDADGKTDETEASEAIERAVEYAQAANRLERLYQQLVTPRLARLRRMEQKASQLANQMGSNGTSGENTKPETERALRDLKQELRAESLRELAELLEGGQNEDATETQDQGSRDGEMTGPLAGRGGLTFRDGDSVSNRVRLVADELRKRIQHVMLLEIAVDRQTPIPTEYRRAVDGYFETLARENSVELESAVTGESQ</sequence>